<dbReference type="InterPro" id="IPR016024">
    <property type="entry name" value="ARM-type_fold"/>
</dbReference>
<name>A0ABR7Y1M0_9SPHI</name>
<sequence>MTAKEFIETLTIISQNYSGEIPKREIFSLAKKHEKTPVFEVVKLLREKDDNHRLGAVSILDWKARNNKTSKDERQDIYRAFIDNHKWIDNWGLVDRAAPYVVGRYLHDKDRKQLYNLAKSKNPLERRTAIVSTYYFIRKNEVEDTFKIAEILINDTDEYVQKAVGSWIREAGKRDEKTLKIFLDKYAADMPRITLRYAIEKFAPETRDYYLNLKKPAANKYNNRGF</sequence>
<dbReference type="Proteomes" id="UP000606494">
    <property type="component" value="Unassembled WGS sequence"/>
</dbReference>
<dbReference type="Gene3D" id="1.25.10.90">
    <property type="match status" value="1"/>
</dbReference>
<evidence type="ECO:0000313" key="1">
    <source>
        <dbReference type="EMBL" id="MBD1425197.1"/>
    </source>
</evidence>
<reference evidence="1 2" key="1">
    <citation type="submission" date="2020-08" db="EMBL/GenBank/DDBJ databases">
        <title>Sphingobacterium sp. DN00404 isolated from aquaculture water.</title>
        <authorList>
            <person name="Zhang M."/>
        </authorList>
    </citation>
    <scope>NUCLEOTIDE SEQUENCE [LARGE SCALE GENOMIC DNA]</scope>
    <source>
        <strain evidence="1 2">KCTC 32294</strain>
    </source>
</reference>
<proteinExistence type="predicted"/>
<dbReference type="CDD" id="cd06561">
    <property type="entry name" value="AlkD_like"/>
    <property type="match status" value="1"/>
</dbReference>
<dbReference type="InterPro" id="IPR014825">
    <property type="entry name" value="DNA_alkylation"/>
</dbReference>
<protein>
    <submittedName>
        <fullName evidence="1">DNA alkylation repair protein</fullName>
    </submittedName>
</protein>
<dbReference type="SUPFAM" id="SSF48371">
    <property type="entry name" value="ARM repeat"/>
    <property type="match status" value="1"/>
</dbReference>
<dbReference type="PANTHER" id="PTHR34070:SF1">
    <property type="entry name" value="DNA ALKYLATION REPAIR PROTEIN"/>
    <property type="match status" value="1"/>
</dbReference>
<dbReference type="RefSeq" id="WP_190308270.1">
    <property type="nucleotide sequence ID" value="NZ_JACNYK010000001.1"/>
</dbReference>
<dbReference type="Pfam" id="PF08713">
    <property type="entry name" value="DNA_alkylation"/>
    <property type="match status" value="1"/>
</dbReference>
<comment type="caution">
    <text evidence="1">The sequence shown here is derived from an EMBL/GenBank/DDBJ whole genome shotgun (WGS) entry which is preliminary data.</text>
</comment>
<dbReference type="EMBL" id="JACNYK010000001">
    <property type="protein sequence ID" value="MBD1425197.1"/>
    <property type="molecule type" value="Genomic_DNA"/>
</dbReference>
<accession>A0ABR7Y1M0</accession>
<evidence type="ECO:0000313" key="2">
    <source>
        <dbReference type="Proteomes" id="UP000606494"/>
    </source>
</evidence>
<dbReference type="PANTHER" id="PTHR34070">
    <property type="entry name" value="ARMADILLO-TYPE FOLD"/>
    <property type="match status" value="1"/>
</dbReference>
<keyword evidence="2" id="KW-1185">Reference proteome</keyword>
<gene>
    <name evidence="1" type="ORF">H8B17_06325</name>
</gene>
<organism evidence="1 2">
    <name type="scientific">Sphingobacterium arenae</name>
    <dbReference type="NCBI Taxonomy" id="1280598"/>
    <lineage>
        <taxon>Bacteria</taxon>
        <taxon>Pseudomonadati</taxon>
        <taxon>Bacteroidota</taxon>
        <taxon>Sphingobacteriia</taxon>
        <taxon>Sphingobacteriales</taxon>
        <taxon>Sphingobacteriaceae</taxon>
        <taxon>Sphingobacterium</taxon>
    </lineage>
</organism>